<dbReference type="GO" id="GO:0005737">
    <property type="term" value="C:cytoplasm"/>
    <property type="evidence" value="ECO:0007669"/>
    <property type="project" value="UniProtKB-ARBA"/>
</dbReference>
<dbReference type="SUPFAM" id="SSF54995">
    <property type="entry name" value="Ribosomal protein S6"/>
    <property type="match status" value="1"/>
</dbReference>
<dbReference type="CDD" id="cd00473">
    <property type="entry name" value="bS6"/>
    <property type="match status" value="1"/>
</dbReference>
<dbReference type="InterPro" id="IPR014717">
    <property type="entry name" value="Transl_elong_EF1B/ribsomal_bS6"/>
</dbReference>
<dbReference type="HAMAP" id="MF_00360">
    <property type="entry name" value="Ribosomal_bS6"/>
    <property type="match status" value="1"/>
</dbReference>
<dbReference type="EMBL" id="LCRI01000013">
    <property type="protein sequence ID" value="KKW32811.1"/>
    <property type="molecule type" value="Genomic_DNA"/>
</dbReference>
<dbReference type="InterPro" id="IPR000529">
    <property type="entry name" value="Ribosomal_bS6"/>
</dbReference>
<dbReference type="GO" id="GO:1990904">
    <property type="term" value="C:ribonucleoprotein complex"/>
    <property type="evidence" value="ECO:0007669"/>
    <property type="project" value="UniProtKB-KW"/>
</dbReference>
<gene>
    <name evidence="3" type="primary">rpsF</name>
    <name evidence="5" type="ORF">UY77_C0013G0019</name>
</gene>
<name>A0A0G1XPE0_9BACT</name>
<evidence type="ECO:0000313" key="6">
    <source>
        <dbReference type="Proteomes" id="UP000034711"/>
    </source>
</evidence>
<dbReference type="PANTHER" id="PTHR21011">
    <property type="entry name" value="MITOCHONDRIAL 28S RIBOSOMAL PROTEIN S6"/>
    <property type="match status" value="1"/>
</dbReference>
<evidence type="ECO:0000256" key="3">
    <source>
        <dbReference type="HAMAP-Rule" id="MF_00360"/>
    </source>
</evidence>
<feature type="region of interest" description="Disordered" evidence="4">
    <location>
        <begin position="115"/>
        <end position="138"/>
    </location>
</feature>
<dbReference type="GO" id="GO:0005840">
    <property type="term" value="C:ribosome"/>
    <property type="evidence" value="ECO:0007669"/>
    <property type="project" value="UniProtKB-KW"/>
</dbReference>
<dbReference type="AlphaFoldDB" id="A0A0G1XPE0"/>
<dbReference type="PANTHER" id="PTHR21011:SF1">
    <property type="entry name" value="SMALL RIBOSOMAL SUBUNIT PROTEIN BS6M"/>
    <property type="match status" value="1"/>
</dbReference>
<dbReference type="Proteomes" id="UP000034711">
    <property type="component" value="Unassembled WGS sequence"/>
</dbReference>
<comment type="similarity">
    <text evidence="1 3">Belongs to the bacterial ribosomal protein bS6 family.</text>
</comment>
<organism evidence="5 6">
    <name type="scientific">Candidatus Uhrbacteria bacterium GW2011_GWA2_53_10</name>
    <dbReference type="NCBI Taxonomy" id="1618980"/>
    <lineage>
        <taxon>Bacteria</taxon>
        <taxon>Candidatus Uhriibacteriota</taxon>
    </lineage>
</organism>
<dbReference type="GO" id="GO:0003735">
    <property type="term" value="F:structural constituent of ribosome"/>
    <property type="evidence" value="ECO:0007669"/>
    <property type="project" value="InterPro"/>
</dbReference>
<evidence type="ECO:0000256" key="1">
    <source>
        <dbReference type="ARBA" id="ARBA00009512"/>
    </source>
</evidence>
<sequence>MKYELLYIMPPQYTDEETNGVMEKVAALVQKTGGSVTRHENLGRLKLAYPIKQARHGTYVLAHIEAEASMVKNFDRQLRLSEDLALRHQIVTMPKGSEGKKFQLTAYVAPLTEEARRERVGDGPSMRPKPPVAPIPMRKEEASFTIAELDKKLDEILENDVSKGV</sequence>
<protein>
    <recommendedName>
        <fullName evidence="2 3">Small ribosomal subunit protein bS6</fullName>
    </recommendedName>
</protein>
<dbReference type="Pfam" id="PF01250">
    <property type="entry name" value="Ribosomal_S6"/>
    <property type="match status" value="1"/>
</dbReference>
<dbReference type="InterPro" id="IPR035980">
    <property type="entry name" value="Ribosomal_bS6_sf"/>
</dbReference>
<accession>A0A0G1XPE0</accession>
<comment type="caution">
    <text evidence="5">The sequence shown here is derived from an EMBL/GenBank/DDBJ whole genome shotgun (WGS) entry which is preliminary data.</text>
</comment>
<evidence type="ECO:0000256" key="2">
    <source>
        <dbReference type="ARBA" id="ARBA00035294"/>
    </source>
</evidence>
<dbReference type="GO" id="GO:0070181">
    <property type="term" value="F:small ribosomal subunit rRNA binding"/>
    <property type="evidence" value="ECO:0007669"/>
    <property type="project" value="TreeGrafter"/>
</dbReference>
<dbReference type="NCBIfam" id="TIGR00166">
    <property type="entry name" value="S6"/>
    <property type="match status" value="1"/>
</dbReference>
<evidence type="ECO:0000313" key="5">
    <source>
        <dbReference type="EMBL" id="KKW32811.1"/>
    </source>
</evidence>
<evidence type="ECO:0000256" key="4">
    <source>
        <dbReference type="SAM" id="MobiDB-lite"/>
    </source>
</evidence>
<keyword evidence="3" id="KW-0694">RNA-binding</keyword>
<reference evidence="5 6" key="1">
    <citation type="journal article" date="2015" name="Nature">
        <title>rRNA introns, odd ribosomes, and small enigmatic genomes across a large radiation of phyla.</title>
        <authorList>
            <person name="Brown C.T."/>
            <person name="Hug L.A."/>
            <person name="Thomas B.C."/>
            <person name="Sharon I."/>
            <person name="Castelle C.J."/>
            <person name="Singh A."/>
            <person name="Wilkins M.J."/>
            <person name="Williams K.H."/>
            <person name="Banfield J.F."/>
        </authorList>
    </citation>
    <scope>NUCLEOTIDE SEQUENCE [LARGE SCALE GENOMIC DNA]</scope>
</reference>
<dbReference type="InterPro" id="IPR020814">
    <property type="entry name" value="Ribosomal_S6_plastid/chlpt"/>
</dbReference>
<proteinExistence type="inferred from homology"/>
<keyword evidence="3 5" id="KW-0689">Ribosomal protein</keyword>
<dbReference type="GO" id="GO:0006412">
    <property type="term" value="P:translation"/>
    <property type="evidence" value="ECO:0007669"/>
    <property type="project" value="UniProtKB-UniRule"/>
</dbReference>
<comment type="function">
    <text evidence="3">Binds together with bS18 to 16S ribosomal RNA.</text>
</comment>
<keyword evidence="3" id="KW-0687">Ribonucleoprotein</keyword>
<dbReference type="Gene3D" id="3.30.70.60">
    <property type="match status" value="1"/>
</dbReference>
<keyword evidence="3" id="KW-0699">rRNA-binding</keyword>